<dbReference type="Gene3D" id="3.40.50.300">
    <property type="entry name" value="P-loop containing nucleotide triphosphate hydrolases"/>
    <property type="match status" value="1"/>
</dbReference>
<evidence type="ECO:0008006" key="3">
    <source>
        <dbReference type="Google" id="ProtNLM"/>
    </source>
</evidence>
<dbReference type="EMBL" id="CP015961">
    <property type="protein sequence ID" value="ANI93407.1"/>
    <property type="molecule type" value="Genomic_DNA"/>
</dbReference>
<gene>
    <name evidence="1" type="ORF">BJL86_2647</name>
</gene>
<name>A0A173LQ18_9ACTN</name>
<dbReference type="SUPFAM" id="SSF52540">
    <property type="entry name" value="P-loop containing nucleoside triphosphate hydrolases"/>
    <property type="match status" value="1"/>
</dbReference>
<dbReference type="STRING" id="499555.BJL86_2647"/>
<accession>A0A173LQ18</accession>
<protein>
    <recommendedName>
        <fullName evidence="3">ABC transporter ATP-binding protein</fullName>
    </recommendedName>
</protein>
<reference evidence="1 2" key="1">
    <citation type="submission" date="2016-06" db="EMBL/GenBank/DDBJ databases">
        <title>Complete genome sequence of a saline-alkali tolerant type strain Dietzia timorensis ID05-A0528T.</title>
        <authorList>
            <person name="Wu X."/>
        </authorList>
    </citation>
    <scope>NUCLEOTIDE SEQUENCE [LARGE SCALE GENOMIC DNA]</scope>
    <source>
        <strain evidence="1 2">ID05-A0528</strain>
    </source>
</reference>
<organism evidence="1 2">
    <name type="scientific">Dietzia timorensis</name>
    <dbReference type="NCBI Taxonomy" id="499555"/>
    <lineage>
        <taxon>Bacteria</taxon>
        <taxon>Bacillati</taxon>
        <taxon>Actinomycetota</taxon>
        <taxon>Actinomycetes</taxon>
        <taxon>Mycobacteriales</taxon>
        <taxon>Dietziaceae</taxon>
        <taxon>Dietzia</taxon>
    </lineage>
</organism>
<dbReference type="KEGG" id="dtm:BJL86_2647"/>
<evidence type="ECO:0000313" key="2">
    <source>
        <dbReference type="Proteomes" id="UP000186104"/>
    </source>
</evidence>
<proteinExistence type="predicted"/>
<dbReference type="InterPro" id="IPR027417">
    <property type="entry name" value="P-loop_NTPase"/>
</dbReference>
<keyword evidence="2" id="KW-1185">Reference proteome</keyword>
<dbReference type="Proteomes" id="UP000186104">
    <property type="component" value="Chromosome"/>
</dbReference>
<evidence type="ECO:0000313" key="1">
    <source>
        <dbReference type="EMBL" id="ANI93407.1"/>
    </source>
</evidence>
<sequence length="50" mass="5178">MPDGARAVRATDLRKSYRSGGGKGHALDGLTVDFARGQWTAIMGASVSGK</sequence>
<dbReference type="AlphaFoldDB" id="A0A173LQ18"/>